<feature type="region of interest" description="Disordered" evidence="1">
    <location>
        <begin position="246"/>
        <end position="267"/>
    </location>
</feature>
<accession>A0AAJ0GGN1</accession>
<dbReference type="InterPro" id="IPR000210">
    <property type="entry name" value="BTB/POZ_dom"/>
</dbReference>
<protein>
    <submittedName>
        <fullName evidence="3">Kelch like member 30</fullName>
    </submittedName>
</protein>
<dbReference type="InterPro" id="IPR011333">
    <property type="entry name" value="SKP1/BTB/POZ_sf"/>
</dbReference>
<dbReference type="Pfam" id="PF00651">
    <property type="entry name" value="BTB"/>
    <property type="match status" value="1"/>
</dbReference>
<organism evidence="3 4">
    <name type="scientific">Extremus antarcticus</name>
    <dbReference type="NCBI Taxonomy" id="702011"/>
    <lineage>
        <taxon>Eukaryota</taxon>
        <taxon>Fungi</taxon>
        <taxon>Dikarya</taxon>
        <taxon>Ascomycota</taxon>
        <taxon>Pezizomycotina</taxon>
        <taxon>Dothideomycetes</taxon>
        <taxon>Dothideomycetidae</taxon>
        <taxon>Mycosphaerellales</taxon>
        <taxon>Extremaceae</taxon>
        <taxon>Extremus</taxon>
    </lineage>
</organism>
<name>A0AAJ0GGN1_9PEZI</name>
<dbReference type="SMART" id="SM00225">
    <property type="entry name" value="BTB"/>
    <property type="match status" value="1"/>
</dbReference>
<feature type="domain" description="BTB" evidence="2">
    <location>
        <begin position="21"/>
        <end position="89"/>
    </location>
</feature>
<proteinExistence type="predicted"/>
<dbReference type="CDD" id="cd18186">
    <property type="entry name" value="BTB_POZ_ZBTB_KLHL-like"/>
    <property type="match status" value="1"/>
</dbReference>
<sequence length="267" mass="30357">MSISVASGLDATKMFDQPALSDVTIKFGRHEIRCHKAVLAMGSEYFNTLFTNKRFMESQRAVIELKEDDEDAVYGMLRHIYGFAYSISEIKGFDSPDPDFHLEVYAVADKYLVPTKGAQVIDAICEKFHTTSRGLVQLEEPSAAKIFAVIKILAQKKDKDAVTRFRDLMRGFFSKLFKLAEFRAWLENPSHQESLDYALKLVDYGHPRIHSERDICWKCLTETLAPFPDKCSDECLERRRRRRAHGSGEWVDGGSGGSRWGGSQGSW</sequence>
<feature type="compositionally biased region" description="Gly residues" evidence="1">
    <location>
        <begin position="251"/>
        <end position="267"/>
    </location>
</feature>
<evidence type="ECO:0000256" key="1">
    <source>
        <dbReference type="SAM" id="MobiDB-lite"/>
    </source>
</evidence>
<dbReference type="EMBL" id="JAWDJX010000004">
    <property type="protein sequence ID" value="KAK3057144.1"/>
    <property type="molecule type" value="Genomic_DNA"/>
</dbReference>
<dbReference type="PANTHER" id="PTHR24413">
    <property type="entry name" value="SPECKLE-TYPE POZ PROTEIN"/>
    <property type="match status" value="1"/>
</dbReference>
<gene>
    <name evidence="3" type="primary">KLHL30</name>
    <name evidence="3" type="ORF">LTR09_002183</name>
</gene>
<dbReference type="Gene3D" id="3.30.710.10">
    <property type="entry name" value="Potassium Channel Kv1.1, Chain A"/>
    <property type="match status" value="1"/>
</dbReference>
<keyword evidence="4" id="KW-1185">Reference proteome</keyword>
<comment type="caution">
    <text evidence="3">The sequence shown here is derived from an EMBL/GenBank/DDBJ whole genome shotgun (WGS) entry which is preliminary data.</text>
</comment>
<evidence type="ECO:0000313" key="3">
    <source>
        <dbReference type="EMBL" id="KAK3057144.1"/>
    </source>
</evidence>
<dbReference type="SUPFAM" id="SSF54695">
    <property type="entry name" value="POZ domain"/>
    <property type="match status" value="1"/>
</dbReference>
<evidence type="ECO:0000313" key="4">
    <source>
        <dbReference type="Proteomes" id="UP001271007"/>
    </source>
</evidence>
<dbReference type="PROSITE" id="PS50097">
    <property type="entry name" value="BTB"/>
    <property type="match status" value="1"/>
</dbReference>
<dbReference type="Proteomes" id="UP001271007">
    <property type="component" value="Unassembled WGS sequence"/>
</dbReference>
<dbReference type="AlphaFoldDB" id="A0AAJ0GGN1"/>
<reference evidence="3" key="1">
    <citation type="submission" date="2023-04" db="EMBL/GenBank/DDBJ databases">
        <title>Black Yeasts Isolated from many extreme environments.</title>
        <authorList>
            <person name="Coleine C."/>
            <person name="Stajich J.E."/>
            <person name="Selbmann L."/>
        </authorList>
    </citation>
    <scope>NUCLEOTIDE SEQUENCE</scope>
    <source>
        <strain evidence="3">CCFEE 5312</strain>
    </source>
</reference>
<evidence type="ECO:0000259" key="2">
    <source>
        <dbReference type="PROSITE" id="PS50097"/>
    </source>
</evidence>